<evidence type="ECO:0000313" key="13">
    <source>
        <dbReference type="EMBL" id="WWT56002.1"/>
    </source>
</evidence>
<comment type="catalytic activity">
    <reaction evidence="1">
        <text>Release of N-terminal proline from a peptide.</text>
        <dbReference type="EC" id="3.4.11.5"/>
    </reaction>
</comment>
<organism evidence="13 14">
    <name type="scientific">Brevundimonas olei</name>
    <dbReference type="NCBI Taxonomy" id="657642"/>
    <lineage>
        <taxon>Bacteria</taxon>
        <taxon>Pseudomonadati</taxon>
        <taxon>Pseudomonadota</taxon>
        <taxon>Alphaproteobacteria</taxon>
        <taxon>Caulobacterales</taxon>
        <taxon>Caulobacteraceae</taxon>
        <taxon>Brevundimonas</taxon>
    </lineage>
</organism>
<dbReference type="PRINTS" id="PR00793">
    <property type="entry name" value="PROAMNOPTASE"/>
</dbReference>
<protein>
    <recommendedName>
        <fullName evidence="5">Proline iminopeptidase</fullName>
        <ecNumber evidence="4">3.4.11.5</ecNumber>
    </recommendedName>
    <alternativeName>
        <fullName evidence="10">Prolyl aminopeptidase</fullName>
    </alternativeName>
</protein>
<evidence type="ECO:0000256" key="2">
    <source>
        <dbReference type="ARBA" id="ARBA00004496"/>
    </source>
</evidence>
<evidence type="ECO:0000313" key="14">
    <source>
        <dbReference type="Proteomes" id="UP001363460"/>
    </source>
</evidence>
<comment type="subcellular location">
    <subcellularLocation>
        <location evidence="2">Cytoplasm</location>
    </subcellularLocation>
</comment>
<feature type="region of interest" description="Disordered" evidence="11">
    <location>
        <begin position="318"/>
        <end position="339"/>
    </location>
</feature>
<name>A0ABZ2IIX3_9CAUL</name>
<keyword evidence="9 13" id="KW-0378">Hydrolase</keyword>
<dbReference type="InterPro" id="IPR029058">
    <property type="entry name" value="AB_hydrolase_fold"/>
</dbReference>
<dbReference type="Gene3D" id="3.40.50.1820">
    <property type="entry name" value="alpha/beta hydrolase"/>
    <property type="match status" value="1"/>
</dbReference>
<evidence type="ECO:0000256" key="5">
    <source>
        <dbReference type="ARBA" id="ARBA00021843"/>
    </source>
</evidence>
<keyword evidence="7" id="KW-0963">Cytoplasm</keyword>
<accession>A0ABZ2IIX3</accession>
<dbReference type="InterPro" id="IPR000073">
    <property type="entry name" value="AB_hydrolase_1"/>
</dbReference>
<comment type="similarity">
    <text evidence="3">Belongs to the peptidase S33 family.</text>
</comment>
<dbReference type="Proteomes" id="UP001363460">
    <property type="component" value="Chromosome"/>
</dbReference>
<sequence length="339" mass="37643">MTPDGIERLEAVNINGVDQWISVRSRNPGNPVLLVVHGGPGWVAMPTSWYFAQGWDEYFTVVQWDQRGAGKSYNPDHPVADLTIDQMKQDIDAVIGWVRSETRQDKIFLLGHSWGSWLGLDVARRHPEWLHAYIGAGQVIDMRESERRGWAWAMARARDTGNETAISELQSIAPYAEGGTPVPTSSLYLQRKWVNAFGGAAYNRPDASFEGAAMALSPDYTDQDVKQVWKAQDVSVERLMPAIMETSMSSLAELEVPTFLLLGRHDINVSAGVAAEWFARLDAPHKQLVWFEHSAHEMLVEEPGKAFLTLVNEVRPHAESAAPSAAEAEAPVPSTRSTR</sequence>
<feature type="compositionally biased region" description="Low complexity" evidence="11">
    <location>
        <begin position="319"/>
        <end position="339"/>
    </location>
</feature>
<dbReference type="InterPro" id="IPR002410">
    <property type="entry name" value="Peptidase_S33"/>
</dbReference>
<dbReference type="RefSeq" id="WP_338578301.1">
    <property type="nucleotide sequence ID" value="NZ_CP146369.1"/>
</dbReference>
<evidence type="ECO:0000256" key="9">
    <source>
        <dbReference type="ARBA" id="ARBA00022801"/>
    </source>
</evidence>
<dbReference type="PANTHER" id="PTHR43722:SF1">
    <property type="entry name" value="PROLINE IMINOPEPTIDASE"/>
    <property type="match status" value="1"/>
</dbReference>
<dbReference type="EC" id="3.4.11.5" evidence="4"/>
<feature type="domain" description="AB hydrolase-1" evidence="12">
    <location>
        <begin position="31"/>
        <end position="303"/>
    </location>
</feature>
<evidence type="ECO:0000256" key="4">
    <source>
        <dbReference type="ARBA" id="ARBA00012568"/>
    </source>
</evidence>
<evidence type="ECO:0000259" key="12">
    <source>
        <dbReference type="Pfam" id="PF00561"/>
    </source>
</evidence>
<evidence type="ECO:0000256" key="1">
    <source>
        <dbReference type="ARBA" id="ARBA00001585"/>
    </source>
</evidence>
<evidence type="ECO:0000256" key="6">
    <source>
        <dbReference type="ARBA" id="ARBA00022438"/>
    </source>
</evidence>
<gene>
    <name evidence="13" type="ORF">V8J38_06070</name>
</gene>
<dbReference type="Pfam" id="PF00561">
    <property type="entry name" value="Abhydrolase_1"/>
    <property type="match status" value="1"/>
</dbReference>
<dbReference type="SUPFAM" id="SSF53474">
    <property type="entry name" value="alpha/beta-Hydrolases"/>
    <property type="match status" value="1"/>
</dbReference>
<dbReference type="PANTHER" id="PTHR43722">
    <property type="entry name" value="PROLINE IMINOPEPTIDASE"/>
    <property type="match status" value="1"/>
</dbReference>
<reference evidence="13 14" key="1">
    <citation type="submission" date="2024-02" db="EMBL/GenBank/DDBJ databases">
        <title>Distribution and functional of Brevundimonas-related endobacteria within Verticillium dahliae.</title>
        <authorList>
            <person name="Zeng H."/>
        </authorList>
    </citation>
    <scope>NUCLEOTIDE SEQUENCE [LARGE SCALE GENOMIC DNA]</scope>
    <source>
        <strain evidence="13 14">TRM 44200</strain>
    </source>
</reference>
<dbReference type="EMBL" id="CP146369">
    <property type="protein sequence ID" value="WWT56002.1"/>
    <property type="molecule type" value="Genomic_DNA"/>
</dbReference>
<keyword evidence="6" id="KW-0031">Aminopeptidase</keyword>
<evidence type="ECO:0000256" key="10">
    <source>
        <dbReference type="ARBA" id="ARBA00029605"/>
    </source>
</evidence>
<keyword evidence="8" id="KW-0645">Protease</keyword>
<evidence type="ECO:0000256" key="11">
    <source>
        <dbReference type="SAM" id="MobiDB-lite"/>
    </source>
</evidence>
<evidence type="ECO:0000256" key="7">
    <source>
        <dbReference type="ARBA" id="ARBA00022490"/>
    </source>
</evidence>
<evidence type="ECO:0000256" key="8">
    <source>
        <dbReference type="ARBA" id="ARBA00022670"/>
    </source>
</evidence>
<dbReference type="InterPro" id="IPR005944">
    <property type="entry name" value="Pro_iminopeptidase"/>
</dbReference>
<evidence type="ECO:0000256" key="3">
    <source>
        <dbReference type="ARBA" id="ARBA00010088"/>
    </source>
</evidence>
<proteinExistence type="inferred from homology"/>
<dbReference type="GO" id="GO:0016787">
    <property type="term" value="F:hydrolase activity"/>
    <property type="evidence" value="ECO:0007669"/>
    <property type="project" value="UniProtKB-KW"/>
</dbReference>
<keyword evidence="14" id="KW-1185">Reference proteome</keyword>